<keyword evidence="1 2" id="KW-0732">Signal</keyword>
<dbReference type="CDD" id="cd23992">
    <property type="entry name" value="PBP_GOBP"/>
    <property type="match status" value="2"/>
</dbReference>
<dbReference type="InterPro" id="IPR006170">
    <property type="entry name" value="PBP/GOBP"/>
</dbReference>
<organism evidence="3 4">
    <name type="scientific">Apis cerana cerana</name>
    <name type="common">Oriental honeybee</name>
    <dbReference type="NCBI Taxonomy" id="94128"/>
    <lineage>
        <taxon>Eukaryota</taxon>
        <taxon>Metazoa</taxon>
        <taxon>Ecdysozoa</taxon>
        <taxon>Arthropoda</taxon>
        <taxon>Hexapoda</taxon>
        <taxon>Insecta</taxon>
        <taxon>Pterygota</taxon>
        <taxon>Neoptera</taxon>
        <taxon>Endopterygota</taxon>
        <taxon>Hymenoptera</taxon>
        <taxon>Apocrita</taxon>
        <taxon>Aculeata</taxon>
        <taxon>Apoidea</taxon>
        <taxon>Anthophila</taxon>
        <taxon>Apidae</taxon>
        <taxon>Apis</taxon>
    </lineage>
</organism>
<dbReference type="Gene3D" id="1.10.238.20">
    <property type="entry name" value="Pheromone/general odorant binding protein domain"/>
    <property type="match status" value="2"/>
</dbReference>
<dbReference type="PANTHER" id="PTHR11857">
    <property type="entry name" value="ODORANT BINDING PROTEIN-RELATED"/>
    <property type="match status" value="1"/>
</dbReference>
<reference evidence="3 4" key="1">
    <citation type="submission" date="2014-07" db="EMBL/GenBank/DDBJ databases">
        <title>Genomic and transcriptomic analysis on Apis cerana provide comprehensive insights into honey bee biology.</title>
        <authorList>
            <person name="Diao Q."/>
            <person name="Sun L."/>
            <person name="Zheng H."/>
            <person name="Zheng H."/>
            <person name="Xu S."/>
            <person name="Wang S."/>
            <person name="Zeng Z."/>
            <person name="Hu F."/>
            <person name="Su S."/>
            <person name="Wu J."/>
        </authorList>
    </citation>
    <scope>NUCLEOTIDE SEQUENCE [LARGE SCALE GENOMIC DNA]</scope>
    <source>
        <tissue evidence="3">Pupae without intestine</tissue>
    </source>
</reference>
<keyword evidence="4" id="KW-1185">Reference proteome</keyword>
<gene>
    <name evidence="3" type="ORF">APICC_08050</name>
</gene>
<dbReference type="AlphaFoldDB" id="A0A2A3EEU5"/>
<protein>
    <submittedName>
        <fullName evidence="3">General odorant-binding6d</fullName>
    </submittedName>
</protein>
<dbReference type="GO" id="GO:0005549">
    <property type="term" value="F:odorant binding"/>
    <property type="evidence" value="ECO:0007669"/>
    <property type="project" value="InterPro"/>
</dbReference>
<dbReference type="EMBL" id="KZ288266">
    <property type="protein sequence ID" value="PBC30240.1"/>
    <property type="molecule type" value="Genomic_DNA"/>
</dbReference>
<dbReference type="SUPFAM" id="SSF47565">
    <property type="entry name" value="Insect pheromone/odorant-binding proteins"/>
    <property type="match status" value="2"/>
</dbReference>
<dbReference type="SMART" id="SM00708">
    <property type="entry name" value="PhBP"/>
    <property type="match status" value="2"/>
</dbReference>
<sequence>MKTIIFIFAFCLVGILAVSEESITKLRKIESVCVEENGIDLQKADDVKKGIFDKNDEKLACYVDCMLKKVGFVNADTTFNEEKFRERTTKLDSEQTIEELKTKLHTEQSVCATETGIDQQKANDVIQGNVDVEDKKVQLYSECILKKFNVLDKNGVFKPQGIALVMELLIDENAVKQLLSECSTISEDNVYLKARKAKVIQGNVDVEDKNVQVYFTKHKCLVN</sequence>
<dbReference type="GO" id="GO:0007608">
    <property type="term" value="P:sensory perception of smell"/>
    <property type="evidence" value="ECO:0007669"/>
    <property type="project" value="TreeGrafter"/>
</dbReference>
<proteinExistence type="predicted"/>
<dbReference type="Proteomes" id="UP000242457">
    <property type="component" value="Unassembled WGS sequence"/>
</dbReference>
<name>A0A2A3EEU5_APICC</name>
<evidence type="ECO:0000313" key="4">
    <source>
        <dbReference type="Proteomes" id="UP000242457"/>
    </source>
</evidence>
<feature type="chain" id="PRO_5013104848" evidence="2">
    <location>
        <begin position="18"/>
        <end position="223"/>
    </location>
</feature>
<dbReference type="OrthoDB" id="7665616at2759"/>
<accession>A0A2A3EEU5</accession>
<dbReference type="Pfam" id="PF01395">
    <property type="entry name" value="PBP_GOBP"/>
    <property type="match status" value="1"/>
</dbReference>
<feature type="signal peptide" evidence="2">
    <location>
        <begin position="1"/>
        <end position="17"/>
    </location>
</feature>
<evidence type="ECO:0000256" key="2">
    <source>
        <dbReference type="SAM" id="SignalP"/>
    </source>
</evidence>
<dbReference type="InterPro" id="IPR036728">
    <property type="entry name" value="PBP_GOBP_sf"/>
</dbReference>
<evidence type="ECO:0000313" key="3">
    <source>
        <dbReference type="EMBL" id="PBC30240.1"/>
    </source>
</evidence>
<dbReference type="GO" id="GO:0005615">
    <property type="term" value="C:extracellular space"/>
    <property type="evidence" value="ECO:0007669"/>
    <property type="project" value="TreeGrafter"/>
</dbReference>
<evidence type="ECO:0000256" key="1">
    <source>
        <dbReference type="ARBA" id="ARBA00022729"/>
    </source>
</evidence>